<organism evidence="2 3">
    <name type="scientific">Araneus ventricosus</name>
    <name type="common">Orbweaver spider</name>
    <name type="synonym">Epeira ventricosa</name>
    <dbReference type="NCBI Taxonomy" id="182803"/>
    <lineage>
        <taxon>Eukaryota</taxon>
        <taxon>Metazoa</taxon>
        <taxon>Ecdysozoa</taxon>
        <taxon>Arthropoda</taxon>
        <taxon>Chelicerata</taxon>
        <taxon>Arachnida</taxon>
        <taxon>Araneae</taxon>
        <taxon>Araneomorphae</taxon>
        <taxon>Entelegynae</taxon>
        <taxon>Araneoidea</taxon>
        <taxon>Araneidae</taxon>
        <taxon>Araneus</taxon>
    </lineage>
</organism>
<keyword evidence="1" id="KW-0472">Membrane</keyword>
<protein>
    <recommendedName>
        <fullName evidence="4">Gustatory receptor</fullName>
    </recommendedName>
</protein>
<evidence type="ECO:0000313" key="3">
    <source>
        <dbReference type="Proteomes" id="UP000499080"/>
    </source>
</evidence>
<keyword evidence="1" id="KW-1133">Transmembrane helix</keyword>
<dbReference type="OrthoDB" id="5800391at2759"/>
<keyword evidence="3" id="KW-1185">Reference proteome</keyword>
<keyword evidence="1" id="KW-0812">Transmembrane</keyword>
<evidence type="ECO:0000313" key="2">
    <source>
        <dbReference type="EMBL" id="GBN04733.1"/>
    </source>
</evidence>
<gene>
    <name evidence="2" type="ORF">AVEN_225485_1</name>
</gene>
<feature type="transmembrane region" description="Helical" evidence="1">
    <location>
        <begin position="75"/>
        <end position="92"/>
    </location>
</feature>
<feature type="transmembrane region" description="Helical" evidence="1">
    <location>
        <begin position="346"/>
        <end position="374"/>
    </location>
</feature>
<feature type="transmembrane region" description="Helical" evidence="1">
    <location>
        <begin position="245"/>
        <end position="268"/>
    </location>
</feature>
<dbReference type="Proteomes" id="UP000499080">
    <property type="component" value="Unassembled WGS sequence"/>
</dbReference>
<dbReference type="EMBL" id="BGPR01004910">
    <property type="protein sequence ID" value="GBN04733.1"/>
    <property type="molecule type" value="Genomic_DNA"/>
</dbReference>
<comment type="caution">
    <text evidence="2">The sequence shown here is derived from an EMBL/GenBank/DDBJ whole genome shotgun (WGS) entry which is preliminary data.</text>
</comment>
<feature type="transmembrane region" description="Helical" evidence="1">
    <location>
        <begin position="173"/>
        <end position="196"/>
    </location>
</feature>
<accession>A0A4Y2KTB0</accession>
<name>A0A4Y2KTB0_ARAVE</name>
<reference evidence="2 3" key="1">
    <citation type="journal article" date="2019" name="Sci. Rep.">
        <title>Orb-weaving spider Araneus ventricosus genome elucidates the spidroin gene catalogue.</title>
        <authorList>
            <person name="Kono N."/>
            <person name="Nakamura H."/>
            <person name="Ohtoshi R."/>
            <person name="Moran D.A.P."/>
            <person name="Shinohara A."/>
            <person name="Yoshida Y."/>
            <person name="Fujiwara M."/>
            <person name="Mori M."/>
            <person name="Tomita M."/>
            <person name="Arakawa K."/>
        </authorList>
    </citation>
    <scope>NUCLEOTIDE SEQUENCE [LARGE SCALE GENOMIC DNA]</scope>
</reference>
<dbReference type="AlphaFoldDB" id="A0A4Y2KTB0"/>
<evidence type="ECO:0008006" key="4">
    <source>
        <dbReference type="Google" id="ProtNLM"/>
    </source>
</evidence>
<sequence>MDSIADSREMSVIEGILVLVGLNVEKKLNRSNFISRLAYVYQKFTVLWWLAFILHVIATLIPSHDINFSIIEDRLFRNSLEVNLFAAWYVIIKRRKKITILMQGMQYLAQTLYVKTNSSWITFATIFIITLSFVGSLTVTLLFPQQYCQRMLRSYSVGLIGASEVPSCKNGYIMGPIFTVPKYIFCTLVCILYVYICRYFKKFLTTHSESVLEKEQLSCKEFRDYLLRHERIVKRVKDFENVMSLPILFLVMYDCLEMIFGFVDLYPFDEFSATAWKQNLTWFNSFTSLRALISFLCVSLAAASVASASDRAKNGQQEILKLVHASTVQEKIELLLFIKVHDCPPLVLSAGGCIYFTNNLIFTAFCSVLTYSLLM</sequence>
<feature type="transmembrane region" description="Helical" evidence="1">
    <location>
        <begin position="288"/>
        <end position="308"/>
    </location>
</feature>
<proteinExistence type="predicted"/>
<evidence type="ECO:0000256" key="1">
    <source>
        <dbReference type="SAM" id="Phobius"/>
    </source>
</evidence>
<feature type="transmembrane region" description="Helical" evidence="1">
    <location>
        <begin position="120"/>
        <end position="143"/>
    </location>
</feature>
<feature type="transmembrane region" description="Helical" evidence="1">
    <location>
        <begin position="46"/>
        <end position="63"/>
    </location>
</feature>